<comment type="caution">
    <text evidence="2">The sequence shown here is derived from an EMBL/GenBank/DDBJ whole genome shotgun (WGS) entry which is preliminary data.</text>
</comment>
<gene>
    <name evidence="2" type="ORF">CHS0354_022728</name>
</gene>
<name>A0AAE0RT90_9BIVA</name>
<reference evidence="2" key="2">
    <citation type="journal article" date="2021" name="Genome Biol. Evol.">
        <title>Developing a high-quality reference genome for a parasitic bivalve with doubly uniparental inheritance (Bivalvia: Unionida).</title>
        <authorList>
            <person name="Smith C.H."/>
        </authorList>
    </citation>
    <scope>NUCLEOTIDE SEQUENCE</scope>
    <source>
        <strain evidence="2">CHS0354</strain>
        <tissue evidence="2">Mantle</tissue>
    </source>
</reference>
<evidence type="ECO:0000313" key="2">
    <source>
        <dbReference type="EMBL" id="KAK3579191.1"/>
    </source>
</evidence>
<dbReference type="AlphaFoldDB" id="A0AAE0RT90"/>
<reference evidence="2" key="1">
    <citation type="journal article" date="2021" name="Genome Biol. Evol.">
        <title>A High-Quality Reference Genome for a Parasitic Bivalve with Doubly Uniparental Inheritance (Bivalvia: Unionida).</title>
        <authorList>
            <person name="Smith C.H."/>
        </authorList>
    </citation>
    <scope>NUCLEOTIDE SEQUENCE</scope>
    <source>
        <strain evidence="2">CHS0354</strain>
    </source>
</reference>
<evidence type="ECO:0000313" key="3">
    <source>
        <dbReference type="Proteomes" id="UP001195483"/>
    </source>
</evidence>
<keyword evidence="3" id="KW-1185">Reference proteome</keyword>
<evidence type="ECO:0000256" key="1">
    <source>
        <dbReference type="SAM" id="MobiDB-lite"/>
    </source>
</evidence>
<proteinExistence type="predicted"/>
<sequence length="114" mass="13042">MLDESILAGRTGSATLKVSLNECRNADDSAFVNILLKHSPKPRISSQCTRKRKAESAMNLTSSPYKKMLIEKQRKTMTNTKRQMSKNCTGKWEQTEWNQSFKAERDAKEKEVDT</sequence>
<dbReference type="Proteomes" id="UP001195483">
    <property type="component" value="Unassembled WGS sequence"/>
</dbReference>
<organism evidence="2 3">
    <name type="scientific">Potamilus streckersoni</name>
    <dbReference type="NCBI Taxonomy" id="2493646"/>
    <lineage>
        <taxon>Eukaryota</taxon>
        <taxon>Metazoa</taxon>
        <taxon>Spiralia</taxon>
        <taxon>Lophotrochozoa</taxon>
        <taxon>Mollusca</taxon>
        <taxon>Bivalvia</taxon>
        <taxon>Autobranchia</taxon>
        <taxon>Heteroconchia</taxon>
        <taxon>Palaeoheterodonta</taxon>
        <taxon>Unionida</taxon>
        <taxon>Unionoidea</taxon>
        <taxon>Unionidae</taxon>
        <taxon>Ambleminae</taxon>
        <taxon>Lampsilini</taxon>
        <taxon>Potamilus</taxon>
    </lineage>
</organism>
<accession>A0AAE0RT90</accession>
<dbReference type="EMBL" id="JAEAOA010001383">
    <property type="protein sequence ID" value="KAK3579191.1"/>
    <property type="molecule type" value="Genomic_DNA"/>
</dbReference>
<feature type="region of interest" description="Disordered" evidence="1">
    <location>
        <begin position="43"/>
        <end position="65"/>
    </location>
</feature>
<reference evidence="2" key="3">
    <citation type="submission" date="2023-05" db="EMBL/GenBank/DDBJ databases">
        <authorList>
            <person name="Smith C.H."/>
        </authorList>
    </citation>
    <scope>NUCLEOTIDE SEQUENCE</scope>
    <source>
        <strain evidence="2">CHS0354</strain>
        <tissue evidence="2">Mantle</tissue>
    </source>
</reference>
<protein>
    <submittedName>
        <fullName evidence="2">Uncharacterized protein</fullName>
    </submittedName>
</protein>